<evidence type="ECO:0000259" key="4">
    <source>
        <dbReference type="Pfam" id="PF00210"/>
    </source>
</evidence>
<dbReference type="GO" id="GO:0016722">
    <property type="term" value="F:oxidoreductase activity, acting on metal ions"/>
    <property type="evidence" value="ECO:0007669"/>
    <property type="project" value="InterPro"/>
</dbReference>
<feature type="compositionally biased region" description="Low complexity" evidence="3">
    <location>
        <begin position="171"/>
        <end position="194"/>
    </location>
</feature>
<proteinExistence type="inferred from homology"/>
<protein>
    <submittedName>
        <fullName evidence="5">DNA starvation/stationary phase protection protein</fullName>
    </submittedName>
</protein>
<dbReference type="KEGG" id="celz:E5225_08395"/>
<evidence type="ECO:0000313" key="5">
    <source>
        <dbReference type="EMBL" id="QCB93576.1"/>
    </source>
</evidence>
<organism evidence="5 6">
    <name type="scientific">Cellulomonas shaoxiangyii</name>
    <dbReference type="NCBI Taxonomy" id="2566013"/>
    <lineage>
        <taxon>Bacteria</taxon>
        <taxon>Bacillati</taxon>
        <taxon>Actinomycetota</taxon>
        <taxon>Actinomycetes</taxon>
        <taxon>Micrococcales</taxon>
        <taxon>Cellulomonadaceae</taxon>
        <taxon>Cellulomonas</taxon>
    </lineage>
</organism>
<comment type="similarity">
    <text evidence="1 2">Belongs to the Dps family.</text>
</comment>
<dbReference type="Pfam" id="PF00210">
    <property type="entry name" value="Ferritin"/>
    <property type="match status" value="1"/>
</dbReference>
<dbReference type="PANTHER" id="PTHR42932:SF3">
    <property type="entry name" value="DNA PROTECTION DURING STARVATION PROTEIN"/>
    <property type="match status" value="1"/>
</dbReference>
<evidence type="ECO:0000256" key="1">
    <source>
        <dbReference type="ARBA" id="ARBA00009497"/>
    </source>
</evidence>
<feature type="region of interest" description="Disordered" evidence="3">
    <location>
        <begin position="168"/>
        <end position="194"/>
    </location>
</feature>
<dbReference type="Proteomes" id="UP000296469">
    <property type="component" value="Chromosome"/>
</dbReference>
<dbReference type="Gene3D" id="1.20.1260.10">
    <property type="match status" value="1"/>
</dbReference>
<reference evidence="5 6" key="1">
    <citation type="submission" date="2019-04" db="EMBL/GenBank/DDBJ databases">
        <title>Isolation and identification of Cellulomonas shaoxiangyii sp. Nov. isolated from feces of the Tibetan antelopes (Pantholops hodgsonii) in the Qinghai-Tibet plateau of China.</title>
        <authorList>
            <person name="Tian Z."/>
        </authorList>
    </citation>
    <scope>NUCLEOTIDE SEQUENCE [LARGE SCALE GENOMIC DNA]</scope>
    <source>
        <strain evidence="5 6">Z28</strain>
    </source>
</reference>
<dbReference type="EMBL" id="CP039291">
    <property type="protein sequence ID" value="QCB93576.1"/>
    <property type="molecule type" value="Genomic_DNA"/>
</dbReference>
<dbReference type="InterPro" id="IPR009078">
    <property type="entry name" value="Ferritin-like_SF"/>
</dbReference>
<keyword evidence="6" id="KW-1185">Reference proteome</keyword>
<dbReference type="InterPro" id="IPR002177">
    <property type="entry name" value="DPS_DNA-bd"/>
</dbReference>
<evidence type="ECO:0000256" key="2">
    <source>
        <dbReference type="RuleBase" id="RU003875"/>
    </source>
</evidence>
<gene>
    <name evidence="5" type="ORF">E5225_08395</name>
</gene>
<dbReference type="PROSITE" id="PS00818">
    <property type="entry name" value="DPS_1"/>
    <property type="match status" value="1"/>
</dbReference>
<dbReference type="InterPro" id="IPR008331">
    <property type="entry name" value="Ferritin_DPS_dom"/>
</dbReference>
<dbReference type="AlphaFoldDB" id="A0A4P7SKA8"/>
<feature type="domain" description="Ferritin/DPS" evidence="4">
    <location>
        <begin position="24"/>
        <end position="162"/>
    </location>
</feature>
<dbReference type="InterPro" id="IPR023188">
    <property type="entry name" value="DPS_DNA-bd_CS"/>
</dbReference>
<dbReference type="InterPro" id="IPR012347">
    <property type="entry name" value="Ferritin-like"/>
</dbReference>
<dbReference type="PIRSF" id="PIRSF005900">
    <property type="entry name" value="Dps"/>
    <property type="match status" value="1"/>
</dbReference>
<accession>A0A4P7SKA8</accession>
<evidence type="ECO:0000256" key="3">
    <source>
        <dbReference type="SAM" id="MobiDB-lite"/>
    </source>
</evidence>
<name>A0A4P7SKA8_9CELL</name>
<dbReference type="GO" id="GO:0008199">
    <property type="term" value="F:ferric iron binding"/>
    <property type="evidence" value="ECO:0007669"/>
    <property type="project" value="InterPro"/>
</dbReference>
<dbReference type="OrthoDB" id="9797687at2"/>
<evidence type="ECO:0000313" key="6">
    <source>
        <dbReference type="Proteomes" id="UP000296469"/>
    </source>
</evidence>
<dbReference type="PANTHER" id="PTHR42932">
    <property type="entry name" value="GENERAL STRESS PROTEIN 20U"/>
    <property type="match status" value="1"/>
</dbReference>
<dbReference type="RefSeq" id="WP_135972774.1">
    <property type="nucleotide sequence ID" value="NZ_CP039291.1"/>
</dbReference>
<dbReference type="CDD" id="cd01043">
    <property type="entry name" value="DPS"/>
    <property type="match status" value="1"/>
</dbReference>
<dbReference type="PRINTS" id="PR01346">
    <property type="entry name" value="HELNAPAPROT"/>
</dbReference>
<sequence>MARAELPKYTVPSLTPQDGAKLAEILQGRLHALNDLQLTLKHIHWNVVGPHFIAVHEMIDPQVDAVRAMVDATAERIATLGVAPQGTPGALVKARTWDDYSIGRATTTAHLGALDEVYVGVITDHRAAADATEELDTVTNDLLVGHLHELELFHWFVRAHLESAGGALSTAGESTEQGAAAAAEAAGPADGSRS</sequence>
<dbReference type="SUPFAM" id="SSF47240">
    <property type="entry name" value="Ferritin-like"/>
    <property type="match status" value="1"/>
</dbReference>